<protein>
    <submittedName>
        <fullName evidence="1">Uncharacterized protein</fullName>
    </submittedName>
</protein>
<dbReference type="InParanoid" id="A0A7J7CCR5"/>
<keyword evidence="2" id="KW-1185">Reference proteome</keyword>
<organism evidence="1 2">
    <name type="scientific">Tripterygium wilfordii</name>
    <name type="common">Thunder God vine</name>
    <dbReference type="NCBI Taxonomy" id="458696"/>
    <lineage>
        <taxon>Eukaryota</taxon>
        <taxon>Viridiplantae</taxon>
        <taxon>Streptophyta</taxon>
        <taxon>Embryophyta</taxon>
        <taxon>Tracheophyta</taxon>
        <taxon>Spermatophyta</taxon>
        <taxon>Magnoliopsida</taxon>
        <taxon>eudicotyledons</taxon>
        <taxon>Gunneridae</taxon>
        <taxon>Pentapetalae</taxon>
        <taxon>rosids</taxon>
        <taxon>fabids</taxon>
        <taxon>Celastrales</taxon>
        <taxon>Celastraceae</taxon>
        <taxon>Tripterygium</taxon>
    </lineage>
</organism>
<evidence type="ECO:0000313" key="1">
    <source>
        <dbReference type="EMBL" id="KAF5731951.1"/>
    </source>
</evidence>
<reference evidence="1 2" key="1">
    <citation type="journal article" date="2020" name="Nat. Commun.">
        <title>Genome of Tripterygium wilfordii and identification of cytochrome P450 involved in triptolide biosynthesis.</title>
        <authorList>
            <person name="Tu L."/>
            <person name="Su P."/>
            <person name="Zhang Z."/>
            <person name="Gao L."/>
            <person name="Wang J."/>
            <person name="Hu T."/>
            <person name="Zhou J."/>
            <person name="Zhang Y."/>
            <person name="Zhao Y."/>
            <person name="Liu Y."/>
            <person name="Song Y."/>
            <person name="Tong Y."/>
            <person name="Lu Y."/>
            <person name="Yang J."/>
            <person name="Xu C."/>
            <person name="Jia M."/>
            <person name="Peters R.J."/>
            <person name="Huang L."/>
            <person name="Gao W."/>
        </authorList>
    </citation>
    <scope>NUCLEOTIDE SEQUENCE [LARGE SCALE GENOMIC DNA]</scope>
    <source>
        <strain evidence="2">cv. XIE 37</strain>
        <tissue evidence="1">Leaf</tissue>
    </source>
</reference>
<dbReference type="EMBL" id="JAAARO010000018">
    <property type="protein sequence ID" value="KAF5731951.1"/>
    <property type="molecule type" value="Genomic_DNA"/>
</dbReference>
<name>A0A7J7CCR5_TRIWF</name>
<accession>A0A7J7CCR5</accession>
<sequence>MNAMIAAGFLLSNMRGPLSGFSLTFFAYTNSHCGLCFGGWMRIRTGGEGYALLEWMLYRSCPERKMCIFGYPGFTMFLIEKESKLDTWLCMAVLGIFVANWKCF</sequence>
<evidence type="ECO:0000313" key="2">
    <source>
        <dbReference type="Proteomes" id="UP000593562"/>
    </source>
</evidence>
<proteinExistence type="predicted"/>
<dbReference type="Proteomes" id="UP000593562">
    <property type="component" value="Unassembled WGS sequence"/>
</dbReference>
<gene>
    <name evidence="1" type="ORF">HS088_TW18G00638</name>
</gene>
<dbReference type="AlphaFoldDB" id="A0A7J7CCR5"/>
<comment type="caution">
    <text evidence="1">The sequence shown here is derived from an EMBL/GenBank/DDBJ whole genome shotgun (WGS) entry which is preliminary data.</text>
</comment>